<dbReference type="Proteomes" id="UP001142592">
    <property type="component" value="Unassembled WGS sequence"/>
</dbReference>
<accession>A0A9X3DCH4</accession>
<comment type="caution">
    <text evidence="1">The sequence shown here is derived from an EMBL/GenBank/DDBJ whole genome shotgun (WGS) entry which is preliminary data.</text>
</comment>
<organism evidence="1 2">
    <name type="scientific">Pedobacter agri</name>
    <dbReference type="NCBI Taxonomy" id="454586"/>
    <lineage>
        <taxon>Bacteria</taxon>
        <taxon>Pseudomonadati</taxon>
        <taxon>Bacteroidota</taxon>
        <taxon>Sphingobacteriia</taxon>
        <taxon>Sphingobacteriales</taxon>
        <taxon>Sphingobacteriaceae</taxon>
        <taxon>Pedobacter</taxon>
    </lineage>
</organism>
<name>A0A9X3DCH4_9SPHI</name>
<protein>
    <submittedName>
        <fullName evidence="1">Uncharacterized protein</fullName>
    </submittedName>
</protein>
<dbReference type="RefSeq" id="WP_010602378.1">
    <property type="nucleotide sequence ID" value="NZ_JAPJUH010000003.1"/>
</dbReference>
<sequence>MRNSFVEMVEETARIQFRFFEIEEKISRMRQWVDESNAPIALKHSVFDGIRKLEKRLIAEAHLNTIDTLN</sequence>
<reference evidence="1" key="1">
    <citation type="submission" date="2022-11" db="EMBL/GenBank/DDBJ databases">
        <authorList>
            <person name="Graham C."/>
            <person name="Newman J.D."/>
        </authorList>
    </citation>
    <scope>NUCLEOTIDE SEQUENCE</scope>
    <source>
        <strain evidence="1">DSM 19486</strain>
    </source>
</reference>
<keyword evidence="2" id="KW-1185">Reference proteome</keyword>
<dbReference type="EMBL" id="JAPJUH010000003">
    <property type="protein sequence ID" value="MCX3265099.1"/>
    <property type="molecule type" value="Genomic_DNA"/>
</dbReference>
<proteinExistence type="predicted"/>
<evidence type="ECO:0000313" key="2">
    <source>
        <dbReference type="Proteomes" id="UP001142592"/>
    </source>
</evidence>
<gene>
    <name evidence="1" type="ORF">OQZ29_10095</name>
</gene>
<evidence type="ECO:0000313" key="1">
    <source>
        <dbReference type="EMBL" id="MCX3265099.1"/>
    </source>
</evidence>
<dbReference type="AlphaFoldDB" id="A0A9X3DCH4"/>